<reference evidence="2 3" key="1">
    <citation type="submission" date="2021-12" db="EMBL/GenBank/DDBJ databases">
        <title>Sinirhodobacter sp. WL0062 is a bacterium isolated from seawater.</title>
        <authorList>
            <person name="Wang L."/>
            <person name="He W."/>
            <person name="Zhang D.-F."/>
        </authorList>
    </citation>
    <scope>NUCLEOTIDE SEQUENCE [LARGE SCALE GENOMIC DNA]</scope>
    <source>
        <strain evidence="2 3">WL0062</strain>
    </source>
</reference>
<dbReference type="EMBL" id="JAJUOS010000004">
    <property type="protein sequence ID" value="MCE5973117.1"/>
    <property type="molecule type" value="Genomic_DNA"/>
</dbReference>
<feature type="transmembrane region" description="Helical" evidence="1">
    <location>
        <begin position="118"/>
        <end position="137"/>
    </location>
</feature>
<evidence type="ECO:0000256" key="1">
    <source>
        <dbReference type="SAM" id="Phobius"/>
    </source>
</evidence>
<gene>
    <name evidence="2" type="ORF">LZA78_06475</name>
</gene>
<protein>
    <recommendedName>
        <fullName evidence="4">Citrate transporter-like domain-containing protein</fullName>
    </recommendedName>
</protein>
<evidence type="ECO:0000313" key="3">
    <source>
        <dbReference type="Proteomes" id="UP001521181"/>
    </source>
</evidence>
<organism evidence="2 3">
    <name type="scientific">Rhodobacter flavimaris</name>
    <dbReference type="NCBI Taxonomy" id="2907145"/>
    <lineage>
        <taxon>Bacteria</taxon>
        <taxon>Pseudomonadati</taxon>
        <taxon>Pseudomonadota</taxon>
        <taxon>Alphaproteobacteria</taxon>
        <taxon>Rhodobacterales</taxon>
        <taxon>Rhodobacter group</taxon>
        <taxon>Rhodobacter</taxon>
    </lineage>
</organism>
<keyword evidence="1" id="KW-0812">Transmembrane</keyword>
<accession>A0ABS8YTC7</accession>
<dbReference type="RefSeq" id="WP_233676122.1">
    <property type="nucleotide sequence ID" value="NZ_JAJUOS010000004.1"/>
</dbReference>
<comment type="caution">
    <text evidence="2">The sequence shown here is derived from an EMBL/GenBank/DDBJ whole genome shotgun (WGS) entry which is preliminary data.</text>
</comment>
<name>A0ABS8YTC7_9RHOB</name>
<sequence>MSAGYIGVVGAAILGPALSRAGLDLAVIPAWLLLLGLLWIMPVMGQMGANPILTMSLVAPLLPPAAEIGIEPAALAVALLCGWAMTGLTSPFTATNLLIGRFGAIRTIDVGWVWNRSYFLITVTLLSVWTLIHAYWLGP</sequence>
<feature type="transmembrane region" description="Helical" evidence="1">
    <location>
        <begin position="73"/>
        <end position="98"/>
    </location>
</feature>
<feature type="transmembrane region" description="Helical" evidence="1">
    <location>
        <begin position="30"/>
        <end position="53"/>
    </location>
</feature>
<evidence type="ECO:0008006" key="4">
    <source>
        <dbReference type="Google" id="ProtNLM"/>
    </source>
</evidence>
<dbReference type="Proteomes" id="UP001521181">
    <property type="component" value="Unassembled WGS sequence"/>
</dbReference>
<keyword evidence="1" id="KW-1133">Transmembrane helix</keyword>
<proteinExistence type="predicted"/>
<evidence type="ECO:0000313" key="2">
    <source>
        <dbReference type="EMBL" id="MCE5973117.1"/>
    </source>
</evidence>
<keyword evidence="1" id="KW-0472">Membrane</keyword>
<keyword evidence="3" id="KW-1185">Reference proteome</keyword>